<keyword evidence="4 7" id="KW-0663">Pyridoxal phosphate</keyword>
<dbReference type="Gene3D" id="3.40.640.10">
    <property type="entry name" value="Type I PLP-dependent aspartate aminotransferase-like (Major domain)"/>
    <property type="match status" value="1"/>
</dbReference>
<evidence type="ECO:0000256" key="4">
    <source>
        <dbReference type="ARBA" id="ARBA00022898"/>
    </source>
</evidence>
<comment type="cofactor">
    <cofactor evidence="1 7 8">
        <name>pyridoxal 5'-phosphate</name>
        <dbReference type="ChEBI" id="CHEBI:597326"/>
    </cofactor>
</comment>
<evidence type="ECO:0000256" key="7">
    <source>
        <dbReference type="PIRSR" id="PIRSR602129-50"/>
    </source>
</evidence>
<comment type="similarity">
    <text evidence="2 8">Belongs to the group II decarboxylase family.</text>
</comment>
<feature type="modified residue" description="N6-(pyridoxal phosphate)lysine" evidence="7">
    <location>
        <position position="286"/>
    </location>
</feature>
<evidence type="ECO:0000256" key="9">
    <source>
        <dbReference type="RuleBase" id="RU361171"/>
    </source>
</evidence>
<dbReference type="PANTHER" id="PTHR43321">
    <property type="entry name" value="GLUTAMATE DECARBOXYLASE"/>
    <property type="match status" value="1"/>
</dbReference>
<evidence type="ECO:0000313" key="11">
    <source>
        <dbReference type="EMBL" id="WZN62488.1"/>
    </source>
</evidence>
<keyword evidence="9" id="KW-0210">Decarboxylase</keyword>
<sequence length="500" mass="55678">MNLSKRARTTSPGDTAPADDTLQYTFASRQTASAIPKYVIPNNGEPAAVAAQLIRDERMLDRNPRMNLASFVTTWMEPECEALIKEALNVNFVDMEQYPSCTEIQNRCVAILADLYHAEDLGAKAVGTGAIGSSEAIMLCTLSMKMKWQQRMRAAGKDPSGLKPNLIMGHNVQVCWEKATRYFEIEDRFVHLEEGKYTLTPADVAPLVDENTIGVAVILGSTYNGEFDDIAGVAKELDALQERTGLDVPMHVDAASGGFIAPFSYPDLVWDFKIPRVVSINVSGHKYGLVYPGLGWAIWRNAEALAESLVFHTNYLGSDQPSITLNFSKGASAIIAQYYMLVRLGRDGYTRIMANLRIVADHFEQALVRMGHFKILSKKVGVPLVAFSLTDHPLGHKRMYDEFQLSDKLKESGWVLPAYTMAPNAEHVKLLRAVIREDMSRALMDHLIDDIKRAIEYLDHHLSITPKQLQEYEADVIEGLVKKPPFGRRLAPSKSFKGVC</sequence>
<dbReference type="NCBIfam" id="TIGR01788">
    <property type="entry name" value="Glu-decarb-GAD"/>
    <property type="match status" value="1"/>
</dbReference>
<dbReference type="PANTHER" id="PTHR43321:SF3">
    <property type="entry name" value="GLUTAMATE DECARBOXYLASE"/>
    <property type="match status" value="1"/>
</dbReference>
<evidence type="ECO:0000256" key="10">
    <source>
        <dbReference type="SAM" id="MobiDB-lite"/>
    </source>
</evidence>
<comment type="catalytic activity">
    <reaction evidence="6 9">
        <text>L-glutamate + H(+) = 4-aminobutanoate + CO2</text>
        <dbReference type="Rhea" id="RHEA:17785"/>
        <dbReference type="ChEBI" id="CHEBI:15378"/>
        <dbReference type="ChEBI" id="CHEBI:16526"/>
        <dbReference type="ChEBI" id="CHEBI:29985"/>
        <dbReference type="ChEBI" id="CHEBI:59888"/>
        <dbReference type="EC" id="4.1.1.15"/>
    </reaction>
</comment>
<dbReference type="Gene3D" id="4.10.280.50">
    <property type="match status" value="1"/>
</dbReference>
<evidence type="ECO:0000256" key="2">
    <source>
        <dbReference type="ARBA" id="ARBA00009533"/>
    </source>
</evidence>
<dbReference type="Proteomes" id="UP001472866">
    <property type="component" value="Chromosome 06"/>
</dbReference>
<dbReference type="EC" id="4.1.1.15" evidence="3 9"/>
<evidence type="ECO:0000313" key="12">
    <source>
        <dbReference type="Proteomes" id="UP001472866"/>
    </source>
</evidence>
<dbReference type="InterPro" id="IPR010107">
    <property type="entry name" value="Glutamate_decarboxylase"/>
</dbReference>
<evidence type="ECO:0000256" key="5">
    <source>
        <dbReference type="ARBA" id="ARBA00023239"/>
    </source>
</evidence>
<protein>
    <recommendedName>
        <fullName evidence="3 9">Glutamate decarboxylase</fullName>
        <ecNumber evidence="3 9">4.1.1.15</ecNumber>
    </recommendedName>
</protein>
<evidence type="ECO:0000256" key="8">
    <source>
        <dbReference type="RuleBase" id="RU000382"/>
    </source>
</evidence>
<accession>A0AAX4P995</accession>
<dbReference type="AlphaFoldDB" id="A0AAX4P995"/>
<name>A0AAX4P995_9CHLO</name>
<dbReference type="Pfam" id="PF00282">
    <property type="entry name" value="Pyridoxal_deC"/>
    <property type="match status" value="1"/>
</dbReference>
<feature type="region of interest" description="Disordered" evidence="10">
    <location>
        <begin position="1"/>
        <end position="20"/>
    </location>
</feature>
<dbReference type="EMBL" id="CP151506">
    <property type="protein sequence ID" value="WZN62488.1"/>
    <property type="molecule type" value="Genomic_DNA"/>
</dbReference>
<dbReference type="InterPro" id="IPR015421">
    <property type="entry name" value="PyrdxlP-dep_Trfase_major"/>
</dbReference>
<evidence type="ECO:0000256" key="3">
    <source>
        <dbReference type="ARBA" id="ARBA00012421"/>
    </source>
</evidence>
<dbReference type="Gene3D" id="3.90.1150.160">
    <property type="match status" value="1"/>
</dbReference>
<evidence type="ECO:0000256" key="6">
    <source>
        <dbReference type="ARBA" id="ARBA00048868"/>
    </source>
</evidence>
<dbReference type="FunFam" id="3.40.640.10:FF:000017">
    <property type="entry name" value="Glutamate decarboxylase"/>
    <property type="match status" value="1"/>
</dbReference>
<dbReference type="GO" id="GO:0030170">
    <property type="term" value="F:pyridoxal phosphate binding"/>
    <property type="evidence" value="ECO:0007669"/>
    <property type="project" value="InterPro"/>
</dbReference>
<proteinExistence type="inferred from homology"/>
<dbReference type="InterPro" id="IPR002129">
    <property type="entry name" value="PyrdxlP-dep_de-COase"/>
</dbReference>
<dbReference type="SUPFAM" id="SSF53383">
    <property type="entry name" value="PLP-dependent transferases"/>
    <property type="match status" value="1"/>
</dbReference>
<keyword evidence="12" id="KW-1185">Reference proteome</keyword>
<dbReference type="InterPro" id="IPR015424">
    <property type="entry name" value="PyrdxlP-dep_Trfase"/>
</dbReference>
<dbReference type="GO" id="GO:0006538">
    <property type="term" value="P:L-glutamate catabolic process"/>
    <property type="evidence" value="ECO:0007669"/>
    <property type="project" value="TreeGrafter"/>
</dbReference>
<reference evidence="11 12" key="1">
    <citation type="submission" date="2024-03" db="EMBL/GenBank/DDBJ databases">
        <title>Complete genome sequence of the green alga Chloropicon roscoffensis RCC1871.</title>
        <authorList>
            <person name="Lemieux C."/>
            <person name="Pombert J.-F."/>
            <person name="Otis C."/>
            <person name="Turmel M."/>
        </authorList>
    </citation>
    <scope>NUCLEOTIDE SEQUENCE [LARGE SCALE GENOMIC DNA]</scope>
    <source>
        <strain evidence="11 12">RCC1871</strain>
    </source>
</reference>
<dbReference type="GO" id="GO:0005829">
    <property type="term" value="C:cytosol"/>
    <property type="evidence" value="ECO:0007669"/>
    <property type="project" value="TreeGrafter"/>
</dbReference>
<evidence type="ECO:0000256" key="1">
    <source>
        <dbReference type="ARBA" id="ARBA00001933"/>
    </source>
</evidence>
<dbReference type="GO" id="GO:0004351">
    <property type="term" value="F:glutamate decarboxylase activity"/>
    <property type="evidence" value="ECO:0007669"/>
    <property type="project" value="UniProtKB-EC"/>
</dbReference>
<gene>
    <name evidence="11" type="ORF">HKI87_06g40250</name>
</gene>
<keyword evidence="5 8" id="KW-0456">Lyase</keyword>
<organism evidence="11 12">
    <name type="scientific">Chloropicon roscoffensis</name>
    <dbReference type="NCBI Taxonomy" id="1461544"/>
    <lineage>
        <taxon>Eukaryota</taxon>
        <taxon>Viridiplantae</taxon>
        <taxon>Chlorophyta</taxon>
        <taxon>Chloropicophyceae</taxon>
        <taxon>Chloropicales</taxon>
        <taxon>Chloropicaceae</taxon>
        <taxon>Chloropicon</taxon>
    </lineage>
</organism>